<dbReference type="Pfam" id="PF13742">
    <property type="entry name" value="tRNA_anti_2"/>
    <property type="match status" value="1"/>
</dbReference>
<gene>
    <name evidence="8" type="ORF">SAMN04488556_0101</name>
</gene>
<dbReference type="Proteomes" id="UP000199199">
    <property type="component" value="Unassembled WGS sequence"/>
</dbReference>
<dbReference type="PANTHER" id="PTHR30008">
    <property type="entry name" value="EXODEOXYRIBONUCLEASE 7 LARGE SUBUNIT"/>
    <property type="match status" value="1"/>
</dbReference>
<keyword evidence="1" id="KW-0963">Cytoplasm</keyword>
<evidence type="ECO:0000256" key="5">
    <source>
        <dbReference type="SAM" id="Phobius"/>
    </source>
</evidence>
<feature type="domain" description="Exonuclease VII large subunit C-terminal" evidence="6">
    <location>
        <begin position="146"/>
        <end position="407"/>
    </location>
</feature>
<evidence type="ECO:0000259" key="6">
    <source>
        <dbReference type="Pfam" id="PF02601"/>
    </source>
</evidence>
<dbReference type="InterPro" id="IPR003753">
    <property type="entry name" value="Exonuc_VII_L"/>
</dbReference>
<keyword evidence="5" id="KW-1133">Transmembrane helix</keyword>
<organism evidence="8 9">
    <name type="scientific">Halostagnicola kamekurae</name>
    <dbReference type="NCBI Taxonomy" id="619731"/>
    <lineage>
        <taxon>Archaea</taxon>
        <taxon>Methanobacteriati</taxon>
        <taxon>Methanobacteriota</taxon>
        <taxon>Stenosarchaea group</taxon>
        <taxon>Halobacteria</taxon>
        <taxon>Halobacteriales</taxon>
        <taxon>Natrialbaceae</taxon>
        <taxon>Halostagnicola</taxon>
    </lineage>
</organism>
<dbReference type="InterPro" id="IPR025824">
    <property type="entry name" value="OB-fold_nuc-bd_dom"/>
</dbReference>
<accession>A0A1I6V7J0</accession>
<evidence type="ECO:0000313" key="8">
    <source>
        <dbReference type="EMBL" id="SFT09604.1"/>
    </source>
</evidence>
<proteinExistence type="inferred from homology"/>
<evidence type="ECO:0000313" key="9">
    <source>
        <dbReference type="Proteomes" id="UP000199199"/>
    </source>
</evidence>
<dbReference type="Pfam" id="PF02601">
    <property type="entry name" value="Exonuc_VII_L"/>
    <property type="match status" value="1"/>
</dbReference>
<evidence type="ECO:0000259" key="7">
    <source>
        <dbReference type="Pfam" id="PF13742"/>
    </source>
</evidence>
<keyword evidence="5" id="KW-0812">Transmembrane</keyword>
<feature type="transmembrane region" description="Helical" evidence="5">
    <location>
        <begin position="453"/>
        <end position="471"/>
    </location>
</feature>
<reference evidence="9" key="1">
    <citation type="submission" date="2016-10" db="EMBL/GenBank/DDBJ databases">
        <authorList>
            <person name="Varghese N."/>
            <person name="Submissions S."/>
        </authorList>
    </citation>
    <scope>NUCLEOTIDE SEQUENCE [LARGE SCALE GENOMIC DNA]</scope>
    <source>
        <strain evidence="9">DSM 22427</strain>
    </source>
</reference>
<dbReference type="AlphaFoldDB" id="A0A1I6V7J0"/>
<keyword evidence="4" id="KW-0269">Exonuclease</keyword>
<keyword evidence="5" id="KW-0472">Membrane</keyword>
<dbReference type="InterPro" id="IPR020579">
    <property type="entry name" value="Exonuc_VII_lsu_C"/>
</dbReference>
<evidence type="ECO:0000256" key="1">
    <source>
        <dbReference type="ARBA" id="ARBA00022490"/>
    </source>
</evidence>
<dbReference type="CDD" id="cd04489">
    <property type="entry name" value="ExoVII_LU_OBF"/>
    <property type="match status" value="1"/>
</dbReference>
<dbReference type="GO" id="GO:0003676">
    <property type="term" value="F:nucleic acid binding"/>
    <property type="evidence" value="ECO:0007669"/>
    <property type="project" value="InterPro"/>
</dbReference>
<keyword evidence="3" id="KW-0378">Hydrolase</keyword>
<dbReference type="GO" id="GO:0009318">
    <property type="term" value="C:exodeoxyribonuclease VII complex"/>
    <property type="evidence" value="ECO:0007669"/>
    <property type="project" value="InterPro"/>
</dbReference>
<dbReference type="RefSeq" id="WP_092907887.1">
    <property type="nucleotide sequence ID" value="NZ_FOZS01000012.1"/>
</dbReference>
<protein>
    <submittedName>
        <fullName evidence="8">Exodeoxyribonuclease VII large subunit</fullName>
    </submittedName>
</protein>
<evidence type="ECO:0000256" key="3">
    <source>
        <dbReference type="ARBA" id="ARBA00022801"/>
    </source>
</evidence>
<feature type="domain" description="OB-fold nucleic acid binding" evidence="7">
    <location>
        <begin position="30"/>
        <end position="121"/>
    </location>
</feature>
<dbReference type="HAMAP" id="MF_00378">
    <property type="entry name" value="Exonuc_7_L"/>
    <property type="match status" value="1"/>
</dbReference>
<dbReference type="GO" id="GO:0006308">
    <property type="term" value="P:DNA catabolic process"/>
    <property type="evidence" value="ECO:0007669"/>
    <property type="project" value="InterPro"/>
</dbReference>
<dbReference type="OrthoDB" id="60263at2157"/>
<evidence type="ECO:0000256" key="2">
    <source>
        <dbReference type="ARBA" id="ARBA00022722"/>
    </source>
</evidence>
<sequence>MGVNSSGDEDTTTTLETHQETLNTDNITFVDALNSEISTVLENTPNLQYDYVLGDVSDYGVSGNGHAHFDLVHEDSTIHCVIFSHRLHSFDITIDDGTHIAVKGELSYYAANGSVSLIVEDFVEVGEGNYQQTYQENKRILEEDGLLSEKTKQSLPEFPRRIGLITSVDSDAREDAVTSIHSRHPDVDLVINHTTVQGDDAMLSMMQAISELDDNARIDVIVLTRGGGSEKDLRVFNETPLCRVIHNTTTPFVVGVGHENDRTLADEVADKRVMTPTYVGEIVPKKEELETELRDVTDRLDRVYERTVQTELKATVDNLDTAYEQQVDSNLTTFSTDLDHAFEALTSERLTALETELKHALESFEQQKSHEKEKVRELTGRLNSAYQRTVQTHLEGTDERLDNAYKQHVTSELATSSADLDYALESFEQQKVHEEEKEAVAQEYSESQRRQQITIAVLVILVLLLLGILLLNL</sequence>
<evidence type="ECO:0000256" key="4">
    <source>
        <dbReference type="ARBA" id="ARBA00022839"/>
    </source>
</evidence>
<dbReference type="EMBL" id="FOZS01000012">
    <property type="protein sequence ID" value="SFT09604.1"/>
    <property type="molecule type" value="Genomic_DNA"/>
</dbReference>
<dbReference type="PANTHER" id="PTHR30008:SF0">
    <property type="entry name" value="EXODEOXYRIBONUCLEASE 7 LARGE SUBUNIT"/>
    <property type="match status" value="1"/>
</dbReference>
<dbReference type="NCBIfam" id="TIGR00237">
    <property type="entry name" value="xseA"/>
    <property type="match status" value="1"/>
</dbReference>
<dbReference type="GO" id="GO:0008855">
    <property type="term" value="F:exodeoxyribonuclease VII activity"/>
    <property type="evidence" value="ECO:0007669"/>
    <property type="project" value="InterPro"/>
</dbReference>
<keyword evidence="2" id="KW-0540">Nuclease</keyword>
<name>A0A1I6V7J0_9EURY</name>
<keyword evidence="9" id="KW-1185">Reference proteome</keyword>